<dbReference type="Proteomes" id="UP001066276">
    <property type="component" value="Chromosome 2_2"/>
</dbReference>
<comment type="caution">
    <text evidence="2">The sequence shown here is derived from an EMBL/GenBank/DDBJ whole genome shotgun (WGS) entry which is preliminary data.</text>
</comment>
<dbReference type="EMBL" id="JANPWB010000004">
    <property type="protein sequence ID" value="KAJ1191018.1"/>
    <property type="molecule type" value="Genomic_DNA"/>
</dbReference>
<organism evidence="2 3">
    <name type="scientific">Pleurodeles waltl</name>
    <name type="common">Iberian ribbed newt</name>
    <dbReference type="NCBI Taxonomy" id="8319"/>
    <lineage>
        <taxon>Eukaryota</taxon>
        <taxon>Metazoa</taxon>
        <taxon>Chordata</taxon>
        <taxon>Craniata</taxon>
        <taxon>Vertebrata</taxon>
        <taxon>Euteleostomi</taxon>
        <taxon>Amphibia</taxon>
        <taxon>Batrachia</taxon>
        <taxon>Caudata</taxon>
        <taxon>Salamandroidea</taxon>
        <taxon>Salamandridae</taxon>
        <taxon>Pleurodelinae</taxon>
        <taxon>Pleurodeles</taxon>
    </lineage>
</organism>
<gene>
    <name evidence="2" type="ORF">NDU88_000335</name>
</gene>
<accession>A0AAV7UT24</accession>
<reference evidence="2" key="1">
    <citation type="journal article" date="2022" name="bioRxiv">
        <title>Sequencing and chromosome-scale assembly of the giantPleurodeles waltlgenome.</title>
        <authorList>
            <person name="Brown T."/>
            <person name="Elewa A."/>
            <person name="Iarovenko S."/>
            <person name="Subramanian E."/>
            <person name="Araus A.J."/>
            <person name="Petzold A."/>
            <person name="Susuki M."/>
            <person name="Suzuki K.-i.T."/>
            <person name="Hayashi T."/>
            <person name="Toyoda A."/>
            <person name="Oliveira C."/>
            <person name="Osipova E."/>
            <person name="Leigh N.D."/>
            <person name="Simon A."/>
            <person name="Yun M.H."/>
        </authorList>
    </citation>
    <scope>NUCLEOTIDE SEQUENCE</scope>
    <source>
        <strain evidence="2">20211129_DDA</strain>
        <tissue evidence="2">Liver</tissue>
    </source>
</reference>
<keyword evidence="3" id="KW-1185">Reference proteome</keyword>
<protein>
    <submittedName>
        <fullName evidence="2">Uncharacterized protein</fullName>
    </submittedName>
</protein>
<name>A0AAV7UT24_PLEWA</name>
<dbReference type="AlphaFoldDB" id="A0AAV7UT24"/>
<evidence type="ECO:0000256" key="1">
    <source>
        <dbReference type="SAM" id="MobiDB-lite"/>
    </source>
</evidence>
<sequence>MDPLSHSIGRFATFTTNFSKRTITLKVEMGRSSGDISRGLGQITFAVELLQMAHIARGAGDTPQDSEENSSVSSVSATDARSLRRISSCTSVGEQAGTGHVERSRKKK</sequence>
<evidence type="ECO:0000313" key="2">
    <source>
        <dbReference type="EMBL" id="KAJ1191018.1"/>
    </source>
</evidence>
<proteinExistence type="predicted"/>
<feature type="region of interest" description="Disordered" evidence="1">
    <location>
        <begin position="58"/>
        <end position="108"/>
    </location>
</feature>
<evidence type="ECO:0000313" key="3">
    <source>
        <dbReference type="Proteomes" id="UP001066276"/>
    </source>
</evidence>